<dbReference type="AlphaFoldDB" id="A0AAV7H4A9"/>
<name>A0AAV7H4A9_DENCH</name>
<proteinExistence type="predicted"/>
<gene>
    <name evidence="1" type="ORF">IEQ34_006553</name>
</gene>
<evidence type="ECO:0000313" key="1">
    <source>
        <dbReference type="EMBL" id="KAH0463767.1"/>
    </source>
</evidence>
<organism evidence="1 2">
    <name type="scientific">Dendrobium chrysotoxum</name>
    <name type="common">Orchid</name>
    <dbReference type="NCBI Taxonomy" id="161865"/>
    <lineage>
        <taxon>Eukaryota</taxon>
        <taxon>Viridiplantae</taxon>
        <taxon>Streptophyta</taxon>
        <taxon>Embryophyta</taxon>
        <taxon>Tracheophyta</taxon>
        <taxon>Spermatophyta</taxon>
        <taxon>Magnoliopsida</taxon>
        <taxon>Liliopsida</taxon>
        <taxon>Asparagales</taxon>
        <taxon>Orchidaceae</taxon>
        <taxon>Epidendroideae</taxon>
        <taxon>Malaxideae</taxon>
        <taxon>Dendrobiinae</taxon>
        <taxon>Dendrobium</taxon>
    </lineage>
</organism>
<dbReference type="Proteomes" id="UP000775213">
    <property type="component" value="Unassembled WGS sequence"/>
</dbReference>
<dbReference type="EMBL" id="JAGFBR010000007">
    <property type="protein sequence ID" value="KAH0463767.1"/>
    <property type="molecule type" value="Genomic_DNA"/>
</dbReference>
<accession>A0AAV7H4A9</accession>
<keyword evidence="2" id="KW-1185">Reference proteome</keyword>
<comment type="caution">
    <text evidence="1">The sequence shown here is derived from an EMBL/GenBank/DDBJ whole genome shotgun (WGS) entry which is preliminary data.</text>
</comment>
<reference evidence="1 2" key="1">
    <citation type="journal article" date="2021" name="Hortic Res">
        <title>Chromosome-scale assembly of the Dendrobium chrysotoxum genome enhances the understanding of orchid evolution.</title>
        <authorList>
            <person name="Zhang Y."/>
            <person name="Zhang G.Q."/>
            <person name="Zhang D."/>
            <person name="Liu X.D."/>
            <person name="Xu X.Y."/>
            <person name="Sun W.H."/>
            <person name="Yu X."/>
            <person name="Zhu X."/>
            <person name="Wang Z.W."/>
            <person name="Zhao X."/>
            <person name="Zhong W.Y."/>
            <person name="Chen H."/>
            <person name="Yin W.L."/>
            <person name="Huang T."/>
            <person name="Niu S.C."/>
            <person name="Liu Z.J."/>
        </authorList>
    </citation>
    <scope>NUCLEOTIDE SEQUENCE [LARGE SCALE GENOMIC DNA]</scope>
    <source>
        <strain evidence="1">Lindl</strain>
    </source>
</reference>
<protein>
    <submittedName>
        <fullName evidence="1">Uncharacterized protein</fullName>
    </submittedName>
</protein>
<evidence type="ECO:0000313" key="2">
    <source>
        <dbReference type="Proteomes" id="UP000775213"/>
    </source>
</evidence>
<sequence length="112" mass="12988">MRLFFSISSNRSIIDYMQFFSSSLLLPIVKVMPNTKKFCYNGITPELEKKLDLMFSPSEKPCDNCGDIHAHFHDLAELFPIGGKVFFFQQRDLKNIYVCDQLKLDSVLRCNV</sequence>